<organism evidence="2 3">
    <name type="scientific">Pseudoxanthobacter soli DSM 19599</name>
    <dbReference type="NCBI Taxonomy" id="1123029"/>
    <lineage>
        <taxon>Bacteria</taxon>
        <taxon>Pseudomonadati</taxon>
        <taxon>Pseudomonadota</taxon>
        <taxon>Alphaproteobacteria</taxon>
        <taxon>Hyphomicrobiales</taxon>
        <taxon>Segnochrobactraceae</taxon>
        <taxon>Pseudoxanthobacter</taxon>
    </lineage>
</organism>
<keyword evidence="3" id="KW-1185">Reference proteome</keyword>
<sequence>MSATSSKAGETGEDARAAERRRFVEAAGYDPATIVALPADASPRRYFRLAGAVPPRLVMDVVPGSADFPPFLAIAAHLNALGLSAPRVFAHDLDRGLAVIEDFGSDTFTRLIAAGRPEAPLYELAIDALAALHDAPGGLDIDVPLYDFGPLDEELGMFTGWFVPQAAPSTDADAFAKAFMALWHRALADVATRREALVLRDYHVDNLMVIPDRTGVAACGLLDFQDALAGAAAYDLVSLTQDARRDLAPGLEEALVARYLAARPGLDRNRFMADYWLLAAHRHTKIAGNFERLSKRDGKHGYLVHIPRVLRLLDAALDRAGLSDIRALMDGALPGWRAHAPVPPAGA</sequence>
<feature type="domain" description="Aminoglycoside phosphotransferase" evidence="1">
    <location>
        <begin position="34"/>
        <end position="265"/>
    </location>
</feature>
<dbReference type="SUPFAM" id="SSF56112">
    <property type="entry name" value="Protein kinase-like (PK-like)"/>
    <property type="match status" value="1"/>
</dbReference>
<dbReference type="InterPro" id="IPR011009">
    <property type="entry name" value="Kinase-like_dom_sf"/>
</dbReference>
<dbReference type="OrthoDB" id="9809275at2"/>
<reference evidence="2 3" key="1">
    <citation type="submission" date="2016-12" db="EMBL/GenBank/DDBJ databases">
        <authorList>
            <person name="Song W.-J."/>
            <person name="Kurnit D.M."/>
        </authorList>
    </citation>
    <scope>NUCLEOTIDE SEQUENCE [LARGE SCALE GENOMIC DNA]</scope>
    <source>
        <strain evidence="2 3">DSM 19599</strain>
    </source>
</reference>
<evidence type="ECO:0000313" key="3">
    <source>
        <dbReference type="Proteomes" id="UP000186406"/>
    </source>
</evidence>
<gene>
    <name evidence="2" type="ORF">SAMN02745172_01716</name>
</gene>
<name>A0A1M7ZHV5_9HYPH</name>
<accession>A0A1M7ZHV5</accession>
<proteinExistence type="predicted"/>
<evidence type="ECO:0000313" key="2">
    <source>
        <dbReference type="EMBL" id="SHO64454.1"/>
    </source>
</evidence>
<dbReference type="Pfam" id="PF01636">
    <property type="entry name" value="APH"/>
    <property type="match status" value="1"/>
</dbReference>
<protein>
    <recommendedName>
        <fullName evidence="1">Aminoglycoside phosphotransferase domain-containing protein</fullName>
    </recommendedName>
</protein>
<dbReference type="RefSeq" id="WP_073627615.1">
    <property type="nucleotide sequence ID" value="NZ_FRXO01000003.1"/>
</dbReference>
<dbReference type="Gene3D" id="3.30.200.20">
    <property type="entry name" value="Phosphorylase Kinase, domain 1"/>
    <property type="match status" value="1"/>
</dbReference>
<dbReference type="EMBL" id="FRXO01000003">
    <property type="protein sequence ID" value="SHO64454.1"/>
    <property type="molecule type" value="Genomic_DNA"/>
</dbReference>
<dbReference type="Gene3D" id="3.90.1200.10">
    <property type="match status" value="1"/>
</dbReference>
<evidence type="ECO:0000259" key="1">
    <source>
        <dbReference type="Pfam" id="PF01636"/>
    </source>
</evidence>
<dbReference type="InterPro" id="IPR002575">
    <property type="entry name" value="Aminoglycoside_PTrfase"/>
</dbReference>
<dbReference type="Proteomes" id="UP000186406">
    <property type="component" value="Unassembled WGS sequence"/>
</dbReference>
<dbReference type="STRING" id="1123029.SAMN02745172_01716"/>
<dbReference type="AlphaFoldDB" id="A0A1M7ZHV5"/>